<gene>
    <name evidence="2" type="ORF">GGR16_003045</name>
</gene>
<feature type="transmembrane region" description="Helical" evidence="1">
    <location>
        <begin position="23"/>
        <end position="50"/>
    </location>
</feature>
<name>A0A840BWX3_9HYPH</name>
<comment type="caution">
    <text evidence="2">The sequence shown here is derived from an EMBL/GenBank/DDBJ whole genome shotgun (WGS) entry which is preliminary data.</text>
</comment>
<feature type="transmembrane region" description="Helical" evidence="1">
    <location>
        <begin position="101"/>
        <end position="123"/>
    </location>
</feature>
<evidence type="ECO:0000313" key="3">
    <source>
        <dbReference type="Proteomes" id="UP000577362"/>
    </source>
</evidence>
<feature type="transmembrane region" description="Helical" evidence="1">
    <location>
        <begin position="129"/>
        <end position="151"/>
    </location>
</feature>
<protein>
    <submittedName>
        <fullName evidence="2">Uncharacterized protein</fullName>
    </submittedName>
</protein>
<dbReference type="RefSeq" id="WP_183317100.1">
    <property type="nucleotide sequence ID" value="NZ_JACIEN010000003.1"/>
</dbReference>
<keyword evidence="1" id="KW-1133">Transmembrane helix</keyword>
<organism evidence="2 3">
    <name type="scientific">Chelatococcus caeni</name>
    <dbReference type="NCBI Taxonomy" id="1348468"/>
    <lineage>
        <taxon>Bacteria</taxon>
        <taxon>Pseudomonadati</taxon>
        <taxon>Pseudomonadota</taxon>
        <taxon>Alphaproteobacteria</taxon>
        <taxon>Hyphomicrobiales</taxon>
        <taxon>Chelatococcaceae</taxon>
        <taxon>Chelatococcus</taxon>
    </lineage>
</organism>
<keyword evidence="1" id="KW-0812">Transmembrane</keyword>
<evidence type="ECO:0000313" key="2">
    <source>
        <dbReference type="EMBL" id="MBB4018011.1"/>
    </source>
</evidence>
<keyword evidence="1" id="KW-0472">Membrane</keyword>
<dbReference type="AlphaFoldDB" id="A0A840BWX3"/>
<proteinExistence type="predicted"/>
<accession>A0A840BWX3</accession>
<sequence>MPSGSQTLTATLRRPRKQFWRDVLIFALLGPVFGLVAALWGIPLAFIATGSRIFHAPAPVDLGVLKFLPLGYYIGLLPALVAGFVHAGLSRRGILPPLRLAIVVVGVGAVAGYVGVALAIGGIRGFNDWLALSAAAGAVAATLCFALCEFLDLKRLRRARSL</sequence>
<reference evidence="2 3" key="1">
    <citation type="submission" date="2020-08" db="EMBL/GenBank/DDBJ databases">
        <title>Genomic Encyclopedia of Type Strains, Phase IV (KMG-IV): sequencing the most valuable type-strain genomes for metagenomic binning, comparative biology and taxonomic classification.</title>
        <authorList>
            <person name="Goeker M."/>
        </authorList>
    </citation>
    <scope>NUCLEOTIDE SEQUENCE [LARGE SCALE GENOMIC DNA]</scope>
    <source>
        <strain evidence="2 3">DSM 103737</strain>
    </source>
</reference>
<dbReference type="EMBL" id="JACIEN010000003">
    <property type="protein sequence ID" value="MBB4018011.1"/>
    <property type="molecule type" value="Genomic_DNA"/>
</dbReference>
<dbReference type="Proteomes" id="UP000577362">
    <property type="component" value="Unassembled WGS sequence"/>
</dbReference>
<keyword evidence="3" id="KW-1185">Reference proteome</keyword>
<feature type="transmembrane region" description="Helical" evidence="1">
    <location>
        <begin position="70"/>
        <end position="89"/>
    </location>
</feature>
<evidence type="ECO:0000256" key="1">
    <source>
        <dbReference type="SAM" id="Phobius"/>
    </source>
</evidence>